<evidence type="ECO:0000256" key="1">
    <source>
        <dbReference type="ARBA" id="ARBA00005771"/>
    </source>
</evidence>
<dbReference type="Pfam" id="PF00685">
    <property type="entry name" value="Sulfotransfer_1"/>
    <property type="match status" value="1"/>
</dbReference>
<dbReference type="EMBL" id="JAUJYN010000004">
    <property type="protein sequence ID" value="KAK1274048.1"/>
    <property type="molecule type" value="Genomic_DNA"/>
</dbReference>
<evidence type="ECO:0000313" key="6">
    <source>
        <dbReference type="Proteomes" id="UP001179952"/>
    </source>
</evidence>
<evidence type="ECO:0000313" key="5">
    <source>
        <dbReference type="EMBL" id="KAK1274048.1"/>
    </source>
</evidence>
<comment type="caution">
    <text evidence="5">The sequence shown here is derived from an EMBL/GenBank/DDBJ whole genome shotgun (WGS) entry which is preliminary data.</text>
</comment>
<dbReference type="Gene3D" id="3.40.50.300">
    <property type="entry name" value="P-loop containing nucleotide triphosphate hydrolases"/>
    <property type="match status" value="1"/>
</dbReference>
<dbReference type="AlphaFoldDB" id="A0AAV9BBE0"/>
<dbReference type="SUPFAM" id="SSF52540">
    <property type="entry name" value="P-loop containing nucleoside triphosphate hydrolases"/>
    <property type="match status" value="1"/>
</dbReference>
<dbReference type="InterPro" id="IPR027417">
    <property type="entry name" value="P-loop_NTPase"/>
</dbReference>
<sequence length="101" mass="11533">MGEHVRRLGEFLGCPFEGDEEVEEIVRLCSFENLSNLEMNKSGKGVPWVKFSCSSFFRRGEVGDYENYLTPEMINGIEKVTVEKLKGLDSLHIHSSTQTWC</sequence>
<keyword evidence="6" id="KW-1185">Reference proteome</keyword>
<organism evidence="5 6">
    <name type="scientific">Acorus gramineus</name>
    <name type="common">Dwarf sweet flag</name>
    <dbReference type="NCBI Taxonomy" id="55184"/>
    <lineage>
        <taxon>Eukaryota</taxon>
        <taxon>Viridiplantae</taxon>
        <taxon>Streptophyta</taxon>
        <taxon>Embryophyta</taxon>
        <taxon>Tracheophyta</taxon>
        <taxon>Spermatophyta</taxon>
        <taxon>Magnoliopsida</taxon>
        <taxon>Liliopsida</taxon>
        <taxon>Acoraceae</taxon>
        <taxon>Acorus</taxon>
    </lineage>
</organism>
<evidence type="ECO:0000256" key="3">
    <source>
        <dbReference type="RuleBase" id="RU361155"/>
    </source>
</evidence>
<evidence type="ECO:0000259" key="4">
    <source>
        <dbReference type="Pfam" id="PF00685"/>
    </source>
</evidence>
<proteinExistence type="inferred from homology"/>
<reference evidence="5" key="2">
    <citation type="submission" date="2023-06" db="EMBL/GenBank/DDBJ databases">
        <authorList>
            <person name="Ma L."/>
            <person name="Liu K.-W."/>
            <person name="Li Z."/>
            <person name="Hsiao Y.-Y."/>
            <person name="Qi Y."/>
            <person name="Fu T."/>
            <person name="Tang G."/>
            <person name="Zhang D."/>
            <person name="Sun W.-H."/>
            <person name="Liu D.-K."/>
            <person name="Li Y."/>
            <person name="Chen G.-Z."/>
            <person name="Liu X.-D."/>
            <person name="Liao X.-Y."/>
            <person name="Jiang Y.-T."/>
            <person name="Yu X."/>
            <person name="Hao Y."/>
            <person name="Huang J."/>
            <person name="Zhao X.-W."/>
            <person name="Ke S."/>
            <person name="Chen Y.-Y."/>
            <person name="Wu W.-L."/>
            <person name="Hsu J.-L."/>
            <person name="Lin Y.-F."/>
            <person name="Huang M.-D."/>
            <person name="Li C.-Y."/>
            <person name="Huang L."/>
            <person name="Wang Z.-W."/>
            <person name="Zhao X."/>
            <person name="Zhong W.-Y."/>
            <person name="Peng D.-H."/>
            <person name="Ahmad S."/>
            <person name="Lan S."/>
            <person name="Zhang J.-S."/>
            <person name="Tsai W.-C."/>
            <person name="Van De Peer Y."/>
            <person name="Liu Z.-J."/>
        </authorList>
    </citation>
    <scope>NUCLEOTIDE SEQUENCE</scope>
    <source>
        <strain evidence="5">SCP</strain>
        <tissue evidence="5">Leaves</tissue>
    </source>
</reference>
<dbReference type="InterPro" id="IPR000863">
    <property type="entry name" value="Sulfotransferase_dom"/>
</dbReference>
<reference evidence="5" key="1">
    <citation type="journal article" date="2023" name="Nat. Commun.">
        <title>Diploid and tetraploid genomes of Acorus and the evolution of monocots.</title>
        <authorList>
            <person name="Ma L."/>
            <person name="Liu K.W."/>
            <person name="Li Z."/>
            <person name="Hsiao Y.Y."/>
            <person name="Qi Y."/>
            <person name="Fu T."/>
            <person name="Tang G.D."/>
            <person name="Zhang D."/>
            <person name="Sun W.H."/>
            <person name="Liu D.K."/>
            <person name="Li Y."/>
            <person name="Chen G.Z."/>
            <person name="Liu X.D."/>
            <person name="Liao X.Y."/>
            <person name="Jiang Y.T."/>
            <person name="Yu X."/>
            <person name="Hao Y."/>
            <person name="Huang J."/>
            <person name="Zhao X.W."/>
            <person name="Ke S."/>
            <person name="Chen Y.Y."/>
            <person name="Wu W.L."/>
            <person name="Hsu J.L."/>
            <person name="Lin Y.F."/>
            <person name="Huang M.D."/>
            <person name="Li C.Y."/>
            <person name="Huang L."/>
            <person name="Wang Z.W."/>
            <person name="Zhao X."/>
            <person name="Zhong W.Y."/>
            <person name="Peng D.H."/>
            <person name="Ahmad S."/>
            <person name="Lan S."/>
            <person name="Zhang J.S."/>
            <person name="Tsai W.C."/>
            <person name="Van de Peer Y."/>
            <person name="Liu Z.J."/>
        </authorList>
    </citation>
    <scope>NUCLEOTIDE SEQUENCE</scope>
    <source>
        <strain evidence="5">SCP</strain>
    </source>
</reference>
<gene>
    <name evidence="5" type="ORF">QJS04_geneDACA018334</name>
</gene>
<evidence type="ECO:0000256" key="2">
    <source>
        <dbReference type="ARBA" id="ARBA00022679"/>
    </source>
</evidence>
<dbReference type="PANTHER" id="PTHR11783">
    <property type="entry name" value="SULFOTRANSFERASE SULT"/>
    <property type="match status" value="1"/>
</dbReference>
<feature type="domain" description="Sulfotransferase" evidence="4">
    <location>
        <begin position="3"/>
        <end position="88"/>
    </location>
</feature>
<dbReference type="EC" id="2.8.2.-" evidence="3"/>
<comment type="similarity">
    <text evidence="1 3">Belongs to the sulfotransferase 1 family.</text>
</comment>
<keyword evidence="2 3" id="KW-0808">Transferase</keyword>
<name>A0AAV9BBE0_ACOGR</name>
<dbReference type="Proteomes" id="UP001179952">
    <property type="component" value="Unassembled WGS sequence"/>
</dbReference>
<accession>A0AAV9BBE0</accession>
<protein>
    <recommendedName>
        <fullName evidence="3">Sulfotransferase</fullName>
        <ecNumber evidence="3">2.8.2.-</ecNumber>
    </recommendedName>
</protein>
<dbReference type="GO" id="GO:0008146">
    <property type="term" value="F:sulfotransferase activity"/>
    <property type="evidence" value="ECO:0007669"/>
    <property type="project" value="InterPro"/>
</dbReference>